<accession>A0ABV6KFV2</accession>
<evidence type="ECO:0000313" key="1">
    <source>
        <dbReference type="EMBL" id="MFC0472188.1"/>
    </source>
</evidence>
<proteinExistence type="predicted"/>
<dbReference type="Proteomes" id="UP001589838">
    <property type="component" value="Unassembled WGS sequence"/>
</dbReference>
<organism evidence="1 2">
    <name type="scientific">Halalkalibacter kiskunsagensis</name>
    <dbReference type="NCBI Taxonomy" id="1548599"/>
    <lineage>
        <taxon>Bacteria</taxon>
        <taxon>Bacillati</taxon>
        <taxon>Bacillota</taxon>
        <taxon>Bacilli</taxon>
        <taxon>Bacillales</taxon>
        <taxon>Bacillaceae</taxon>
        <taxon>Halalkalibacter</taxon>
    </lineage>
</organism>
<dbReference type="EMBL" id="JBHLUX010000039">
    <property type="protein sequence ID" value="MFC0472188.1"/>
    <property type="molecule type" value="Genomic_DNA"/>
</dbReference>
<comment type="caution">
    <text evidence="1">The sequence shown here is derived from an EMBL/GenBank/DDBJ whole genome shotgun (WGS) entry which is preliminary data.</text>
</comment>
<protein>
    <submittedName>
        <fullName evidence="1">Uncharacterized protein</fullName>
    </submittedName>
</protein>
<evidence type="ECO:0000313" key="2">
    <source>
        <dbReference type="Proteomes" id="UP001589838"/>
    </source>
</evidence>
<sequence>MSDNTLSNLISHVHSDDFREMCKEFKIKVDYSPKSIKQLEKELPFLFDTVEDDLKLKVSILFAVYFGEVLKHTFEGMVEWGSYYPVEPEKTELKIMTGESEAILRPVLAIRNFIYKGEPLSNYVNSVESIVNSSDNA</sequence>
<reference evidence="1 2" key="1">
    <citation type="submission" date="2024-09" db="EMBL/GenBank/DDBJ databases">
        <authorList>
            <person name="Sun Q."/>
            <person name="Mori K."/>
        </authorList>
    </citation>
    <scope>NUCLEOTIDE SEQUENCE [LARGE SCALE GENOMIC DNA]</scope>
    <source>
        <strain evidence="1 2">NCAIM B.02610</strain>
    </source>
</reference>
<gene>
    <name evidence="1" type="ORF">ACFFHM_17175</name>
</gene>
<dbReference type="RefSeq" id="WP_335962815.1">
    <property type="nucleotide sequence ID" value="NZ_JAXBLX010000035.1"/>
</dbReference>
<keyword evidence="2" id="KW-1185">Reference proteome</keyword>
<name>A0ABV6KFV2_9BACI</name>